<reference evidence="1 2" key="1">
    <citation type="submission" date="2008-07" db="EMBL/GenBank/DDBJ databases">
        <authorList>
            <person name="Tandeau de Marsac N."/>
            <person name="Ferriera S."/>
            <person name="Johnson J."/>
            <person name="Kravitz S."/>
            <person name="Beeson K."/>
            <person name="Sutton G."/>
            <person name="Rogers Y.-H."/>
            <person name="Friedman R."/>
            <person name="Frazier M."/>
            <person name="Venter J.C."/>
        </authorList>
    </citation>
    <scope>NUCLEOTIDE SEQUENCE [LARGE SCALE GENOMIC DNA]</scope>
    <source>
        <strain evidence="1 2">PCC 7420</strain>
    </source>
</reference>
<protein>
    <recommendedName>
        <fullName evidence="3">Transposase IS200-like domain-containing protein</fullName>
    </recommendedName>
</protein>
<dbReference type="SUPFAM" id="SSF143422">
    <property type="entry name" value="Transposase IS200-like"/>
    <property type="match status" value="1"/>
</dbReference>
<dbReference type="EMBL" id="DS989843">
    <property type="protein sequence ID" value="EDX77728.1"/>
    <property type="molecule type" value="Genomic_DNA"/>
</dbReference>
<dbReference type="PANTHER" id="PTHR36966:SF1">
    <property type="entry name" value="REP-ASSOCIATED TYROSINE TRANSPOSASE"/>
    <property type="match status" value="1"/>
</dbReference>
<dbReference type="eggNOG" id="COG1943">
    <property type="taxonomic scope" value="Bacteria"/>
</dbReference>
<evidence type="ECO:0000313" key="1">
    <source>
        <dbReference type="EMBL" id="EDX77728.1"/>
    </source>
</evidence>
<dbReference type="NCBIfam" id="NF047646">
    <property type="entry name" value="REP_Tyr_transpos"/>
    <property type="match status" value="1"/>
</dbReference>
<dbReference type="STRING" id="118168.MC7420_3052"/>
<dbReference type="InterPro" id="IPR036515">
    <property type="entry name" value="Transposase_17_sf"/>
</dbReference>
<dbReference type="GO" id="GO:0043565">
    <property type="term" value="F:sequence-specific DNA binding"/>
    <property type="evidence" value="ECO:0007669"/>
    <property type="project" value="TreeGrafter"/>
</dbReference>
<dbReference type="GO" id="GO:0004803">
    <property type="term" value="F:transposase activity"/>
    <property type="evidence" value="ECO:0007669"/>
    <property type="project" value="InterPro"/>
</dbReference>
<proteinExistence type="predicted"/>
<keyword evidence="2" id="KW-1185">Reference proteome</keyword>
<gene>
    <name evidence="1" type="ORF">MC7420_3052</name>
</gene>
<dbReference type="AlphaFoldDB" id="B4VJM7"/>
<dbReference type="Proteomes" id="UP000003835">
    <property type="component" value="Unassembled WGS sequence"/>
</dbReference>
<organism evidence="1 2">
    <name type="scientific">Coleofasciculus chthonoplastes PCC 7420</name>
    <dbReference type="NCBI Taxonomy" id="118168"/>
    <lineage>
        <taxon>Bacteria</taxon>
        <taxon>Bacillati</taxon>
        <taxon>Cyanobacteriota</taxon>
        <taxon>Cyanophyceae</taxon>
        <taxon>Coleofasciculales</taxon>
        <taxon>Coleofasciculaceae</taxon>
        <taxon>Coleofasciculus</taxon>
    </lineage>
</organism>
<dbReference type="Gene3D" id="3.30.70.1290">
    <property type="entry name" value="Transposase IS200-like"/>
    <property type="match status" value="1"/>
</dbReference>
<name>B4VJM7_9CYAN</name>
<dbReference type="PANTHER" id="PTHR36966">
    <property type="entry name" value="REP-ASSOCIATED TYROSINE TRANSPOSASE"/>
    <property type="match status" value="1"/>
</dbReference>
<accession>B4VJM7</accession>
<dbReference type="InterPro" id="IPR052715">
    <property type="entry name" value="RAYT_transposase"/>
</dbReference>
<evidence type="ECO:0000313" key="2">
    <source>
        <dbReference type="Proteomes" id="UP000003835"/>
    </source>
</evidence>
<dbReference type="HOGENOM" id="CLU_068226_6_1_3"/>
<dbReference type="GO" id="GO:0006313">
    <property type="term" value="P:DNA transposition"/>
    <property type="evidence" value="ECO:0007669"/>
    <property type="project" value="InterPro"/>
</dbReference>
<evidence type="ECO:0008006" key="3">
    <source>
        <dbReference type="Google" id="ProtNLM"/>
    </source>
</evidence>
<dbReference type="OrthoDB" id="9794403at2"/>
<sequence length="102" mass="12298">MIKSEFTRLCLDSYKQQCSLSRLSKGEQSVWQRRFWEHQIRDETDFLHHVEYIHYNPVHHRLVKAPKDWAYSSFHHYVREGIYEADWGAEEAVKFGVDVGQE</sequence>